<proteinExistence type="predicted"/>
<sequence length="274" mass="30288">MLGGGEPSDLYGSRSDGYRSVALQTKVTNGSLPNQVTTQVLGRFGAHLGLSRRLKRFWQSDKFNMKPFNSSIQDFNSRKSTVRVKKPQGRDTTVVPLGVAEREPLLIMREHAPRMTTSWPVENPSILPTPNHLKPPPPFPATRMQSSQSRWRNPETTRGMRPKPQNPTPYLSWRKRAERAAGRGFEGAVREPTGQAARAPVRGMKPRRSWLRRIRETESVAGGEGGGGGDVWRNVAMAARATNDGTLAAAGCKTILFPAEPLAALFQRTESTYS</sequence>
<reference evidence="2" key="1">
    <citation type="submission" date="2015-04" db="UniProtKB">
        <authorList>
            <consortium name="EnsemblPlants"/>
        </authorList>
    </citation>
    <scope>IDENTIFICATION</scope>
</reference>
<protein>
    <submittedName>
        <fullName evidence="2">Uncharacterized protein</fullName>
    </submittedName>
</protein>
<evidence type="ECO:0000313" key="3">
    <source>
        <dbReference type="Proteomes" id="UP000026962"/>
    </source>
</evidence>
<evidence type="ECO:0000313" key="2">
    <source>
        <dbReference type="EnsemblPlants" id="OPUNC11G13770.1"/>
    </source>
</evidence>
<reference evidence="2" key="2">
    <citation type="submission" date="2018-05" db="EMBL/GenBank/DDBJ databases">
        <title>OpunRS2 (Oryza punctata Reference Sequence Version 2).</title>
        <authorList>
            <person name="Zhang J."/>
            <person name="Kudrna D."/>
            <person name="Lee S."/>
            <person name="Talag J."/>
            <person name="Welchert J."/>
            <person name="Wing R.A."/>
        </authorList>
    </citation>
    <scope>NUCLEOTIDE SEQUENCE [LARGE SCALE GENOMIC DNA]</scope>
</reference>
<organism evidence="2">
    <name type="scientific">Oryza punctata</name>
    <name type="common">Red rice</name>
    <dbReference type="NCBI Taxonomy" id="4537"/>
    <lineage>
        <taxon>Eukaryota</taxon>
        <taxon>Viridiplantae</taxon>
        <taxon>Streptophyta</taxon>
        <taxon>Embryophyta</taxon>
        <taxon>Tracheophyta</taxon>
        <taxon>Spermatophyta</taxon>
        <taxon>Magnoliopsida</taxon>
        <taxon>Liliopsida</taxon>
        <taxon>Poales</taxon>
        <taxon>Poaceae</taxon>
        <taxon>BOP clade</taxon>
        <taxon>Oryzoideae</taxon>
        <taxon>Oryzeae</taxon>
        <taxon>Oryzinae</taxon>
        <taxon>Oryza</taxon>
    </lineage>
</organism>
<feature type="compositionally biased region" description="Low complexity" evidence="1">
    <location>
        <begin position="182"/>
        <end position="191"/>
    </location>
</feature>
<feature type="compositionally biased region" description="Polar residues" evidence="1">
    <location>
        <begin position="143"/>
        <end position="156"/>
    </location>
</feature>
<feature type="region of interest" description="Disordered" evidence="1">
    <location>
        <begin position="141"/>
        <end position="204"/>
    </location>
</feature>
<keyword evidence="3" id="KW-1185">Reference proteome</keyword>
<name>A0A0E0MG96_ORYPU</name>
<dbReference type="Proteomes" id="UP000026962">
    <property type="component" value="Chromosome 11"/>
</dbReference>
<evidence type="ECO:0000256" key="1">
    <source>
        <dbReference type="SAM" id="MobiDB-lite"/>
    </source>
</evidence>
<dbReference type="HOGENOM" id="CLU_1017006_0_0_1"/>
<dbReference type="Gramene" id="OPUNC11G13770.1">
    <property type="protein sequence ID" value="OPUNC11G13770.1"/>
    <property type="gene ID" value="OPUNC11G13770"/>
</dbReference>
<dbReference type="EnsemblPlants" id="OPUNC11G13770.1">
    <property type="protein sequence ID" value="OPUNC11G13770.1"/>
    <property type="gene ID" value="OPUNC11G13770"/>
</dbReference>
<dbReference type="AlphaFoldDB" id="A0A0E0MG96"/>
<accession>A0A0E0MG96</accession>